<organism evidence="3 4">
    <name type="scientific">Embleya hyalina</name>
    <dbReference type="NCBI Taxonomy" id="516124"/>
    <lineage>
        <taxon>Bacteria</taxon>
        <taxon>Bacillati</taxon>
        <taxon>Actinomycetota</taxon>
        <taxon>Actinomycetes</taxon>
        <taxon>Kitasatosporales</taxon>
        <taxon>Streptomycetaceae</taxon>
        <taxon>Embleya</taxon>
    </lineage>
</organism>
<feature type="domain" description="Oxidoreductase molybdopterin-binding" evidence="2">
    <location>
        <begin position="270"/>
        <end position="400"/>
    </location>
</feature>
<dbReference type="PANTHER" id="PTHR43032:SF2">
    <property type="entry name" value="BLL0505 PROTEIN"/>
    <property type="match status" value="1"/>
</dbReference>
<feature type="transmembrane region" description="Helical" evidence="1">
    <location>
        <begin position="169"/>
        <end position="190"/>
    </location>
</feature>
<evidence type="ECO:0000259" key="2">
    <source>
        <dbReference type="Pfam" id="PF00174"/>
    </source>
</evidence>
<dbReference type="Gene3D" id="3.90.420.10">
    <property type="entry name" value="Oxidoreductase, molybdopterin-binding domain"/>
    <property type="match status" value="1"/>
</dbReference>
<keyword evidence="1" id="KW-1133">Transmembrane helix</keyword>
<feature type="transmembrane region" description="Helical" evidence="1">
    <location>
        <begin position="135"/>
        <end position="157"/>
    </location>
</feature>
<keyword evidence="1" id="KW-0472">Membrane</keyword>
<proteinExistence type="predicted"/>
<name>A0A401Z6S1_9ACTN</name>
<keyword evidence="4" id="KW-1185">Reference proteome</keyword>
<dbReference type="InterPro" id="IPR000572">
    <property type="entry name" value="OxRdtase_Mopterin-bd_dom"/>
</dbReference>
<dbReference type="Proteomes" id="UP000286931">
    <property type="component" value="Unassembled WGS sequence"/>
</dbReference>
<reference evidence="3 4" key="1">
    <citation type="submission" date="2018-12" db="EMBL/GenBank/DDBJ databases">
        <title>Draft genome sequence of Embleya hyalina NBRC 13850T.</title>
        <authorList>
            <person name="Komaki H."/>
            <person name="Hosoyama A."/>
            <person name="Kimura A."/>
            <person name="Ichikawa N."/>
            <person name="Tamura T."/>
        </authorList>
    </citation>
    <scope>NUCLEOTIDE SEQUENCE [LARGE SCALE GENOMIC DNA]</scope>
    <source>
        <strain evidence="3 4">NBRC 13850</strain>
    </source>
</reference>
<dbReference type="Pfam" id="PF00174">
    <property type="entry name" value="Oxidored_molyb"/>
    <property type="match status" value="1"/>
</dbReference>
<comment type="caution">
    <text evidence="3">The sequence shown here is derived from an EMBL/GenBank/DDBJ whole genome shotgun (WGS) entry which is preliminary data.</text>
</comment>
<evidence type="ECO:0000313" key="4">
    <source>
        <dbReference type="Proteomes" id="UP000286931"/>
    </source>
</evidence>
<dbReference type="EMBL" id="BIFH01000068">
    <property type="protein sequence ID" value="GCE02551.1"/>
    <property type="molecule type" value="Genomic_DNA"/>
</dbReference>
<dbReference type="SUPFAM" id="SSF56524">
    <property type="entry name" value="Oxidoreductase molybdopterin-binding domain"/>
    <property type="match status" value="1"/>
</dbReference>
<dbReference type="AlphaFoldDB" id="A0A401Z6S1"/>
<dbReference type="InterPro" id="IPR008335">
    <property type="entry name" value="Mopterin_OxRdtase_euk"/>
</dbReference>
<dbReference type="CDD" id="cd00321">
    <property type="entry name" value="SO_family_Moco"/>
    <property type="match status" value="1"/>
</dbReference>
<feature type="transmembrane region" description="Helical" evidence="1">
    <location>
        <begin position="53"/>
        <end position="72"/>
    </location>
</feature>
<dbReference type="PRINTS" id="PR00407">
    <property type="entry name" value="EUMOPTERIN"/>
</dbReference>
<evidence type="ECO:0000313" key="3">
    <source>
        <dbReference type="EMBL" id="GCE02551.1"/>
    </source>
</evidence>
<sequence length="401" mass="43378">MAAGGGFCALAGPMKLDIRLPEPPAVLRRGPFRAGAFRDTLHDPRTAVVVGRLLGPAFLVCFLTGLFSHVLQHQPHWLALPARPVWGYRVTQGLHVATGIAAVPLLLVKLWVVYPRLFAWPPARSVVHALERLSVAVLMMAAIFELGTGLFNVVQWYPWPFPFVPAHYWIAWVAAGAITLHVAVKLPLIVAHWRRPRGAPADLEGPSRRGLLTVLGAGVGVVTLATVGQTVTPLGRVSVLAPRRADLGPQGLPVNRTAAAAGVFAAVRDPGWRLEVIGPRSFALSRAELSAMPQSRAVLPITCVEGWSASAHWSGVRIRDLLERAGAAPGDRLRVFSHERFSPYSVMDMPGEWTRDPLTLLALTLNGAPLAEDHGYPARIIAPNRPGVLQTKWVARMEVVG</sequence>
<dbReference type="InterPro" id="IPR036374">
    <property type="entry name" value="OxRdtase_Mopterin-bd_sf"/>
</dbReference>
<accession>A0A401Z6S1</accession>
<feature type="transmembrane region" description="Helical" evidence="1">
    <location>
        <begin position="92"/>
        <end position="114"/>
    </location>
</feature>
<feature type="transmembrane region" description="Helical" evidence="1">
    <location>
        <begin position="211"/>
        <end position="231"/>
    </location>
</feature>
<gene>
    <name evidence="3" type="ORF">EHYA_10328</name>
</gene>
<dbReference type="GO" id="GO:0016491">
    <property type="term" value="F:oxidoreductase activity"/>
    <property type="evidence" value="ECO:0007669"/>
    <property type="project" value="InterPro"/>
</dbReference>
<protein>
    <submittedName>
        <fullName evidence="3">Molybdopterin-binding protein</fullName>
    </submittedName>
</protein>
<evidence type="ECO:0000256" key="1">
    <source>
        <dbReference type="SAM" id="Phobius"/>
    </source>
</evidence>
<keyword evidence="1" id="KW-0812">Transmembrane</keyword>
<dbReference type="PANTHER" id="PTHR43032">
    <property type="entry name" value="PROTEIN-METHIONINE-SULFOXIDE REDUCTASE"/>
    <property type="match status" value="1"/>
</dbReference>